<keyword evidence="1" id="KW-0472">Membrane</keyword>
<dbReference type="RefSeq" id="WP_184669529.1">
    <property type="nucleotide sequence ID" value="NZ_BAABAI010000038.1"/>
</dbReference>
<proteinExistence type="predicted"/>
<organism evidence="2 3">
    <name type="scientific">Saccharothrix violaceirubra</name>
    <dbReference type="NCBI Taxonomy" id="413306"/>
    <lineage>
        <taxon>Bacteria</taxon>
        <taxon>Bacillati</taxon>
        <taxon>Actinomycetota</taxon>
        <taxon>Actinomycetes</taxon>
        <taxon>Pseudonocardiales</taxon>
        <taxon>Pseudonocardiaceae</taxon>
        <taxon>Saccharothrix</taxon>
    </lineage>
</organism>
<evidence type="ECO:0000313" key="2">
    <source>
        <dbReference type="EMBL" id="MBB4965833.1"/>
    </source>
</evidence>
<reference evidence="2 3" key="1">
    <citation type="submission" date="2020-08" db="EMBL/GenBank/DDBJ databases">
        <title>Sequencing the genomes of 1000 actinobacteria strains.</title>
        <authorList>
            <person name="Klenk H.-P."/>
        </authorList>
    </citation>
    <scope>NUCLEOTIDE SEQUENCE [LARGE SCALE GENOMIC DNA]</scope>
    <source>
        <strain evidence="2 3">DSM 45084</strain>
    </source>
</reference>
<evidence type="ECO:0008006" key="4">
    <source>
        <dbReference type="Google" id="ProtNLM"/>
    </source>
</evidence>
<accession>A0A7W7T3D6</accession>
<comment type="caution">
    <text evidence="2">The sequence shown here is derived from an EMBL/GenBank/DDBJ whole genome shotgun (WGS) entry which is preliminary data.</text>
</comment>
<name>A0A7W7T3D6_9PSEU</name>
<feature type="transmembrane region" description="Helical" evidence="1">
    <location>
        <begin position="100"/>
        <end position="124"/>
    </location>
</feature>
<dbReference type="AlphaFoldDB" id="A0A7W7T3D6"/>
<evidence type="ECO:0000256" key="1">
    <source>
        <dbReference type="SAM" id="Phobius"/>
    </source>
</evidence>
<keyword evidence="1" id="KW-0812">Transmembrane</keyword>
<dbReference type="EMBL" id="JACHJS010000001">
    <property type="protein sequence ID" value="MBB4965833.1"/>
    <property type="molecule type" value="Genomic_DNA"/>
</dbReference>
<sequence length="130" mass="13420">MLFYAFPVLSGRIAVDTGWSAVTLTAWFSAARSVSGLVGIPVGRWPDRRGPRVVMAVGSAVAVATAHDPVWFAAGWLVVGVAMGMVLYPSAFAGTAPARLLGGHASAFVLLGVTTLGTAFLSLATTRRTS</sequence>
<protein>
    <recommendedName>
        <fullName evidence="4">MFS transporter</fullName>
    </recommendedName>
</protein>
<dbReference type="SUPFAM" id="SSF103473">
    <property type="entry name" value="MFS general substrate transporter"/>
    <property type="match status" value="1"/>
</dbReference>
<keyword evidence="1" id="KW-1133">Transmembrane helix</keyword>
<keyword evidence="3" id="KW-1185">Reference proteome</keyword>
<dbReference type="Proteomes" id="UP000542674">
    <property type="component" value="Unassembled WGS sequence"/>
</dbReference>
<dbReference type="Gene3D" id="1.20.1250.20">
    <property type="entry name" value="MFS general substrate transporter like domains"/>
    <property type="match status" value="1"/>
</dbReference>
<gene>
    <name evidence="2" type="ORF">F4559_003192</name>
</gene>
<evidence type="ECO:0000313" key="3">
    <source>
        <dbReference type="Proteomes" id="UP000542674"/>
    </source>
</evidence>
<feature type="transmembrane region" description="Helical" evidence="1">
    <location>
        <begin position="70"/>
        <end position="88"/>
    </location>
</feature>
<dbReference type="InterPro" id="IPR036259">
    <property type="entry name" value="MFS_trans_sf"/>
</dbReference>